<dbReference type="Pfam" id="PF13411">
    <property type="entry name" value="MerR_1"/>
    <property type="match status" value="1"/>
</dbReference>
<accession>A0A1T4X2G8</accession>
<dbReference type="InterPro" id="IPR009061">
    <property type="entry name" value="DNA-bd_dom_put_sf"/>
</dbReference>
<dbReference type="PROSITE" id="PS50937">
    <property type="entry name" value="HTH_MERR_2"/>
    <property type="match status" value="1"/>
</dbReference>
<dbReference type="PANTHER" id="PTHR30204:SF15">
    <property type="entry name" value="BLL5018 PROTEIN"/>
    <property type="match status" value="1"/>
</dbReference>
<dbReference type="CDD" id="cd04765">
    <property type="entry name" value="HTH_MlrA-like_sg2"/>
    <property type="match status" value="1"/>
</dbReference>
<gene>
    <name evidence="3" type="ORF">SAMN02745702_02932</name>
</gene>
<name>A0A1T4X2G8_9BACT</name>
<organism evidence="3 4">
    <name type="scientific">Desulfobaculum bizertense DSM 18034</name>
    <dbReference type="NCBI Taxonomy" id="1121442"/>
    <lineage>
        <taxon>Bacteria</taxon>
        <taxon>Pseudomonadati</taxon>
        <taxon>Thermodesulfobacteriota</taxon>
        <taxon>Desulfovibrionia</taxon>
        <taxon>Desulfovibrionales</taxon>
        <taxon>Desulfovibrionaceae</taxon>
        <taxon>Desulfobaculum</taxon>
    </lineage>
</organism>
<dbReference type="InterPro" id="IPR047057">
    <property type="entry name" value="MerR_fam"/>
</dbReference>
<protein>
    <submittedName>
        <fullName evidence="3">DNA-binding transcriptional regulator, MerR family</fullName>
    </submittedName>
</protein>
<reference evidence="3 4" key="1">
    <citation type="submission" date="2017-02" db="EMBL/GenBank/DDBJ databases">
        <authorList>
            <person name="Peterson S.W."/>
        </authorList>
    </citation>
    <scope>NUCLEOTIDE SEQUENCE [LARGE SCALE GENOMIC DNA]</scope>
    <source>
        <strain evidence="3 4">DSM 18034</strain>
    </source>
</reference>
<dbReference type="STRING" id="1121442.SAMN02745702_02932"/>
<dbReference type="GO" id="GO:0003677">
    <property type="term" value="F:DNA binding"/>
    <property type="evidence" value="ECO:0007669"/>
    <property type="project" value="UniProtKB-KW"/>
</dbReference>
<dbReference type="RefSeq" id="WP_078686194.1">
    <property type="nucleotide sequence ID" value="NZ_FUYA01000017.1"/>
</dbReference>
<dbReference type="PANTHER" id="PTHR30204">
    <property type="entry name" value="REDOX-CYCLING DRUG-SENSING TRANSCRIPTIONAL ACTIVATOR SOXR"/>
    <property type="match status" value="1"/>
</dbReference>
<dbReference type="AlphaFoldDB" id="A0A1T4X2G8"/>
<dbReference type="Gene3D" id="1.10.1660.10">
    <property type="match status" value="1"/>
</dbReference>
<dbReference type="OrthoDB" id="9810140at2"/>
<dbReference type="EMBL" id="FUYA01000017">
    <property type="protein sequence ID" value="SKA83833.1"/>
    <property type="molecule type" value="Genomic_DNA"/>
</dbReference>
<evidence type="ECO:0000256" key="1">
    <source>
        <dbReference type="ARBA" id="ARBA00023125"/>
    </source>
</evidence>
<dbReference type="SMART" id="SM00422">
    <property type="entry name" value="HTH_MERR"/>
    <property type="match status" value="1"/>
</dbReference>
<keyword evidence="4" id="KW-1185">Reference proteome</keyword>
<feature type="domain" description="HTH merR-type" evidence="2">
    <location>
        <begin position="4"/>
        <end position="74"/>
    </location>
</feature>
<evidence type="ECO:0000313" key="4">
    <source>
        <dbReference type="Proteomes" id="UP000189733"/>
    </source>
</evidence>
<proteinExistence type="predicted"/>
<sequence length="117" mass="13963">MSRTYRIGQVARKLDVNTSVLRYWETEFPQIHPIRTRSGQRLYTEEHIKTLRMIQYLVYDEGLTIEGARKRLRERSQLQPIKEKIDAEQSAHVQTRALKLQIIDELLDMKRILEGKK</sequence>
<dbReference type="InterPro" id="IPR000551">
    <property type="entry name" value="MerR-type_HTH_dom"/>
</dbReference>
<dbReference type="GO" id="GO:0003700">
    <property type="term" value="F:DNA-binding transcription factor activity"/>
    <property type="evidence" value="ECO:0007669"/>
    <property type="project" value="InterPro"/>
</dbReference>
<dbReference type="Proteomes" id="UP000189733">
    <property type="component" value="Unassembled WGS sequence"/>
</dbReference>
<evidence type="ECO:0000313" key="3">
    <source>
        <dbReference type="EMBL" id="SKA83833.1"/>
    </source>
</evidence>
<keyword evidence="1 3" id="KW-0238">DNA-binding</keyword>
<dbReference type="SUPFAM" id="SSF46955">
    <property type="entry name" value="Putative DNA-binding domain"/>
    <property type="match status" value="1"/>
</dbReference>
<evidence type="ECO:0000259" key="2">
    <source>
        <dbReference type="PROSITE" id="PS50937"/>
    </source>
</evidence>